<comment type="subcellular location">
    <subcellularLocation>
        <location evidence="1">Cell membrane</location>
        <topology evidence="1">Multi-pass membrane protein</topology>
    </subcellularLocation>
</comment>
<dbReference type="Proteomes" id="UP000405656">
    <property type="component" value="Unassembled WGS sequence"/>
</dbReference>
<dbReference type="InterPro" id="IPR011014">
    <property type="entry name" value="MscS_channel_TM-2"/>
</dbReference>
<evidence type="ECO:0000256" key="4">
    <source>
        <dbReference type="ARBA" id="ARBA00022692"/>
    </source>
</evidence>
<dbReference type="InterPro" id="IPR011066">
    <property type="entry name" value="MscS_channel_C_sf"/>
</dbReference>
<dbReference type="Pfam" id="PF21082">
    <property type="entry name" value="MS_channel_3rd"/>
    <property type="match status" value="1"/>
</dbReference>
<feature type="transmembrane region" description="Helical" evidence="7">
    <location>
        <begin position="298"/>
        <end position="318"/>
    </location>
</feature>
<evidence type="ECO:0000256" key="3">
    <source>
        <dbReference type="ARBA" id="ARBA00022475"/>
    </source>
</evidence>
<dbReference type="InterPro" id="IPR045042">
    <property type="entry name" value="YnaI-like"/>
</dbReference>
<sequence length="624" mass="71184">MKKIIVFLLFFLFVNFSNANEDNATNIDKNSIFALVQNYVELNFVLESYSSSDLNSSEYQDNIREIEKQKQDILTKIPLRMISQKIDDKEVKAFLDTKYALERKVEHAQTKRRYYEYADSKMDLLKLVASEHFYFCVFELEKIFIQGAQSSKIKKVVDDAIDLLKADSRFNFSLEKEKISNVEQIKALDTKEDNLKTTIKSYNEILLYLRNNAKLLETNFLFNELGLQNAINFINEQASFENINLGKIVISILVIVFFYSLKFYLAKILSFILMKLFRQNSSNLDLKTHFLSKLQNPIGWFLFVYALGICFTIIYYPVPVDIRIGNVLYIVYAILTAWIIINIFDSYGMVIVSKLAEKSGKREVVNLVIKILYFIIIVIAALFILAHLGFNISALIASLGIGGLAVALAAKDIIANFFASVLLLFDNSFNQGDWVEISGVEGTIVEIGLRKTTIRTFDNSLVFLPNSTIMGTNIKNWSKRKIGRHVKLYVGVTYDAKPHQLEQVVEDIRYLLATSPLIAQVDDSALKLGGSRVRYRQNLVSVNDLEGYKNNTYVAVSGFGASSIDIEVYFYTKAVDAAGFREARQSILLEIMKIVDKNKLSFAFPSQSLYIEKINTQTKEELLT</sequence>
<evidence type="ECO:0000313" key="12">
    <source>
        <dbReference type="EMBL" id="EAK0451618.1"/>
    </source>
</evidence>
<gene>
    <name evidence="12" type="ORF">YZ36_06475</name>
</gene>
<comment type="similarity">
    <text evidence="2">Belongs to the MscS (TC 1.A.23) family.</text>
</comment>
<dbReference type="GO" id="GO:0008381">
    <property type="term" value="F:mechanosensitive monoatomic ion channel activity"/>
    <property type="evidence" value="ECO:0007669"/>
    <property type="project" value="UniProtKB-ARBA"/>
</dbReference>
<feature type="domain" description="Mechanosensitive ion channel MscS" evidence="9">
    <location>
        <begin position="412"/>
        <end position="479"/>
    </location>
</feature>
<keyword evidence="8" id="KW-0732">Signal</keyword>
<evidence type="ECO:0000256" key="5">
    <source>
        <dbReference type="ARBA" id="ARBA00022989"/>
    </source>
</evidence>
<dbReference type="InterPro" id="IPR023408">
    <property type="entry name" value="MscS_beta-dom_sf"/>
</dbReference>
<dbReference type="PANTHER" id="PTHR43634:SF2">
    <property type="entry name" value="LOW CONDUCTANCE MECHANOSENSITIVE CHANNEL YNAI"/>
    <property type="match status" value="1"/>
</dbReference>
<dbReference type="InterPro" id="IPR049278">
    <property type="entry name" value="MS_channel_C"/>
</dbReference>
<keyword evidence="4 7" id="KW-0812">Transmembrane</keyword>
<evidence type="ECO:0000256" key="1">
    <source>
        <dbReference type="ARBA" id="ARBA00004651"/>
    </source>
</evidence>
<dbReference type="Gene3D" id="3.30.70.100">
    <property type="match status" value="1"/>
</dbReference>
<feature type="transmembrane region" description="Helical" evidence="7">
    <location>
        <begin position="364"/>
        <end position="386"/>
    </location>
</feature>
<feature type="signal peptide" evidence="8">
    <location>
        <begin position="1"/>
        <end position="19"/>
    </location>
</feature>
<reference evidence="12 13" key="1">
    <citation type="submission" date="2018-05" db="EMBL/GenBank/DDBJ databases">
        <authorList>
            <consortium name="PulseNet: The National Subtyping Network for Foodborne Disease Surveillance"/>
            <person name="Tarr C.L."/>
            <person name="Trees E."/>
            <person name="Katz L.S."/>
            <person name="Carleton-Romer H.A."/>
            <person name="Stroika S."/>
            <person name="Kucerova Z."/>
            <person name="Roache K.F."/>
            <person name="Sabol A.L."/>
            <person name="Besser J."/>
            <person name="Gerner-Smidt P."/>
        </authorList>
    </citation>
    <scope>NUCLEOTIDE SEQUENCE [LARGE SCALE GENOMIC DNA]</scope>
    <source>
        <strain evidence="12 13">20110455</strain>
    </source>
</reference>
<dbReference type="GO" id="GO:0005886">
    <property type="term" value="C:plasma membrane"/>
    <property type="evidence" value="ECO:0007669"/>
    <property type="project" value="UniProtKB-SubCell"/>
</dbReference>
<dbReference type="SUPFAM" id="SSF82689">
    <property type="entry name" value="Mechanosensitive channel protein MscS (YggB), C-terminal domain"/>
    <property type="match status" value="1"/>
</dbReference>
<feature type="domain" description="Mechanosensitive ion channel transmembrane helices 2/3" evidence="11">
    <location>
        <begin position="370"/>
        <end position="411"/>
    </location>
</feature>
<feature type="transmembrane region" description="Helical" evidence="7">
    <location>
        <begin position="330"/>
        <end position="352"/>
    </location>
</feature>
<name>A0A825SGD8_CAMLA</name>
<evidence type="ECO:0000259" key="10">
    <source>
        <dbReference type="Pfam" id="PF21082"/>
    </source>
</evidence>
<dbReference type="InterPro" id="IPR049142">
    <property type="entry name" value="MS_channel_1st"/>
</dbReference>
<evidence type="ECO:0000256" key="2">
    <source>
        <dbReference type="ARBA" id="ARBA00008017"/>
    </source>
</evidence>
<dbReference type="InterPro" id="IPR006685">
    <property type="entry name" value="MscS_channel_2nd"/>
</dbReference>
<dbReference type="EMBL" id="AACCWZ010000009">
    <property type="protein sequence ID" value="EAK0451618.1"/>
    <property type="molecule type" value="Genomic_DNA"/>
</dbReference>
<evidence type="ECO:0000259" key="9">
    <source>
        <dbReference type="Pfam" id="PF00924"/>
    </source>
</evidence>
<dbReference type="SUPFAM" id="SSF82861">
    <property type="entry name" value="Mechanosensitive channel protein MscS (YggB), transmembrane region"/>
    <property type="match status" value="1"/>
</dbReference>
<dbReference type="PANTHER" id="PTHR43634">
    <property type="entry name" value="OW CONDUCTANCE MECHANOSENSITIVE CHANNEL"/>
    <property type="match status" value="1"/>
</dbReference>
<comment type="caution">
    <text evidence="12">The sequence shown here is derived from an EMBL/GenBank/DDBJ whole genome shotgun (WGS) entry which is preliminary data.</text>
</comment>
<keyword evidence="6 7" id="KW-0472">Membrane</keyword>
<accession>A0A825SGD8</accession>
<dbReference type="Gene3D" id="1.10.287.1260">
    <property type="match status" value="1"/>
</dbReference>
<proteinExistence type="inferred from homology"/>
<protein>
    <submittedName>
        <fullName evidence="12">Mechanosensitive ion channel</fullName>
    </submittedName>
</protein>
<evidence type="ECO:0000256" key="8">
    <source>
        <dbReference type="SAM" id="SignalP"/>
    </source>
</evidence>
<evidence type="ECO:0000313" key="13">
    <source>
        <dbReference type="Proteomes" id="UP000405656"/>
    </source>
</evidence>
<evidence type="ECO:0000259" key="11">
    <source>
        <dbReference type="Pfam" id="PF21088"/>
    </source>
</evidence>
<feature type="chain" id="PRO_5032407587" evidence="8">
    <location>
        <begin position="20"/>
        <end position="624"/>
    </location>
</feature>
<feature type="transmembrane region" description="Helical" evidence="7">
    <location>
        <begin position="392"/>
        <end position="410"/>
    </location>
</feature>
<dbReference type="Gene3D" id="2.30.30.60">
    <property type="match status" value="1"/>
</dbReference>
<dbReference type="InterPro" id="IPR010920">
    <property type="entry name" value="LSM_dom_sf"/>
</dbReference>
<feature type="domain" description="Mechanosensitive ion channel MscS C-terminal" evidence="10">
    <location>
        <begin position="486"/>
        <end position="602"/>
    </location>
</feature>
<evidence type="ECO:0000256" key="7">
    <source>
        <dbReference type="SAM" id="Phobius"/>
    </source>
</evidence>
<keyword evidence="5 7" id="KW-1133">Transmembrane helix</keyword>
<feature type="transmembrane region" description="Helical" evidence="7">
    <location>
        <begin position="248"/>
        <end position="277"/>
    </location>
</feature>
<keyword evidence="3" id="KW-1003">Cell membrane</keyword>
<evidence type="ECO:0000256" key="6">
    <source>
        <dbReference type="ARBA" id="ARBA00023136"/>
    </source>
</evidence>
<dbReference type="AlphaFoldDB" id="A0A825SGD8"/>
<dbReference type="Pfam" id="PF00924">
    <property type="entry name" value="MS_channel_2nd"/>
    <property type="match status" value="1"/>
</dbReference>
<organism evidence="12 13">
    <name type="scientific">Campylobacter lari</name>
    <dbReference type="NCBI Taxonomy" id="201"/>
    <lineage>
        <taxon>Bacteria</taxon>
        <taxon>Pseudomonadati</taxon>
        <taxon>Campylobacterota</taxon>
        <taxon>Epsilonproteobacteria</taxon>
        <taxon>Campylobacterales</taxon>
        <taxon>Campylobacteraceae</taxon>
        <taxon>Campylobacter</taxon>
    </lineage>
</organism>
<dbReference type="SUPFAM" id="SSF50182">
    <property type="entry name" value="Sm-like ribonucleoproteins"/>
    <property type="match status" value="1"/>
</dbReference>
<dbReference type="Pfam" id="PF21088">
    <property type="entry name" value="MS_channel_1st"/>
    <property type="match status" value="1"/>
</dbReference>